<proteinExistence type="predicted"/>
<dbReference type="STRING" id="75379.Tint_1643"/>
<dbReference type="InterPro" id="IPR008687">
    <property type="entry name" value="MobC"/>
</dbReference>
<reference evidence="2" key="1">
    <citation type="submission" date="2010-04" db="EMBL/GenBank/DDBJ databases">
        <title>Complete sequence of Thiomonas intermedia K12.</title>
        <authorList>
            <consortium name="US DOE Joint Genome Institute"/>
            <person name="Lucas S."/>
            <person name="Copeland A."/>
            <person name="Lapidus A."/>
            <person name="Cheng J.-F."/>
            <person name="Bruce D."/>
            <person name="Goodwin L."/>
            <person name="Pitluck S."/>
            <person name="Davenport K."/>
            <person name="Detter J.C."/>
            <person name="Han C."/>
            <person name="Tapia R."/>
            <person name="Land M."/>
            <person name="Hauser L."/>
            <person name="Kyrpides N."/>
            <person name="Ovchinnikova G."/>
            <person name="Kerfeld C.A."/>
            <person name="Cannon G.C."/>
            <person name="Heinhorst S."/>
            <person name="Woyke T."/>
        </authorList>
    </citation>
    <scope>NUCLEOTIDE SEQUENCE [LARGE SCALE GENOMIC DNA]</scope>
    <source>
        <strain evidence="2">K12</strain>
    </source>
</reference>
<dbReference type="EMBL" id="CP002021">
    <property type="protein sequence ID" value="ADG31013.1"/>
    <property type="molecule type" value="Genomic_DNA"/>
</dbReference>
<dbReference type="AlphaFoldDB" id="D5X1L7"/>
<organism evidence="2">
    <name type="scientific">Thiomonas intermedia (strain K12)</name>
    <name type="common">Thiobacillus intermedius</name>
    <dbReference type="NCBI Taxonomy" id="75379"/>
    <lineage>
        <taxon>Bacteria</taxon>
        <taxon>Pseudomonadati</taxon>
        <taxon>Pseudomonadota</taxon>
        <taxon>Betaproteobacteria</taxon>
        <taxon>Burkholderiales</taxon>
        <taxon>Thiomonas</taxon>
    </lineage>
</organism>
<dbReference type="BioCyc" id="TINT75379:TINT_RS08225-MONOMER"/>
<evidence type="ECO:0000259" key="1">
    <source>
        <dbReference type="Pfam" id="PF05713"/>
    </source>
</evidence>
<accession>D5X1L7</accession>
<sequence length="86" mass="9220">MDARVLLNRWPPAAPNPIAVAQWRALARVGSNLNQIAAALNSARLTGAAMPSLADIRDALLALRSTLLAARTDVETDEEIDQETDT</sequence>
<name>D5X1L7_THIK1</name>
<evidence type="ECO:0000313" key="2">
    <source>
        <dbReference type="EMBL" id="ADG31013.1"/>
    </source>
</evidence>
<dbReference type="KEGG" id="tin:Tint_1643"/>
<dbReference type="HOGENOM" id="CLU_2496896_0_0_4"/>
<gene>
    <name evidence="2" type="ordered locus">Tint_1643</name>
</gene>
<dbReference type="Pfam" id="PF05713">
    <property type="entry name" value="MobC"/>
    <property type="match status" value="1"/>
</dbReference>
<protein>
    <submittedName>
        <fullName evidence="2">Mobilisation protein</fullName>
    </submittedName>
</protein>
<feature type="domain" description="Bacterial mobilisation" evidence="1">
    <location>
        <begin position="24"/>
        <end position="62"/>
    </location>
</feature>